<comment type="caution">
    <text evidence="1">The sequence shown here is derived from an EMBL/GenBank/DDBJ whole genome shotgun (WGS) entry which is preliminary data.</text>
</comment>
<accession>A0A8S1M5I7</accession>
<protein>
    <submittedName>
        <fullName evidence="1">Uncharacterized protein</fullName>
    </submittedName>
</protein>
<evidence type="ECO:0000313" key="2">
    <source>
        <dbReference type="Proteomes" id="UP000688137"/>
    </source>
</evidence>
<proteinExistence type="predicted"/>
<evidence type="ECO:0000313" key="1">
    <source>
        <dbReference type="EMBL" id="CAD8073041.1"/>
    </source>
</evidence>
<reference evidence="1" key="1">
    <citation type="submission" date="2021-01" db="EMBL/GenBank/DDBJ databases">
        <authorList>
            <consortium name="Genoscope - CEA"/>
            <person name="William W."/>
        </authorList>
    </citation>
    <scope>NUCLEOTIDE SEQUENCE</scope>
</reference>
<sequence length="85" mass="10440">MNRATQEHIILVDLIKIIHPFNQRLYYLRYIIQSNGEQAISYNYFETNHNKKRILAKPIQIDEQQFQTTKFMRRFQSISKLNFQY</sequence>
<dbReference type="Proteomes" id="UP000688137">
    <property type="component" value="Unassembled WGS sequence"/>
</dbReference>
<name>A0A8S1M5I7_PARPR</name>
<keyword evidence="2" id="KW-1185">Reference proteome</keyword>
<dbReference type="AlphaFoldDB" id="A0A8S1M5I7"/>
<organism evidence="1 2">
    <name type="scientific">Paramecium primaurelia</name>
    <dbReference type="NCBI Taxonomy" id="5886"/>
    <lineage>
        <taxon>Eukaryota</taxon>
        <taxon>Sar</taxon>
        <taxon>Alveolata</taxon>
        <taxon>Ciliophora</taxon>
        <taxon>Intramacronucleata</taxon>
        <taxon>Oligohymenophorea</taxon>
        <taxon>Peniculida</taxon>
        <taxon>Parameciidae</taxon>
        <taxon>Paramecium</taxon>
    </lineage>
</organism>
<gene>
    <name evidence="1" type="ORF">PPRIM_AZ9-3.1.T0500177</name>
</gene>
<dbReference type="EMBL" id="CAJJDM010000050">
    <property type="protein sequence ID" value="CAD8073041.1"/>
    <property type="molecule type" value="Genomic_DNA"/>
</dbReference>